<reference evidence="16" key="1">
    <citation type="journal article" date="2020" name="Mol. Plant Microbe Interact.">
        <title>Genome Sequence of the Biocontrol Agent Coniothyrium minitans strain Conio (IMI 134523).</title>
        <authorList>
            <person name="Patel D."/>
            <person name="Shittu T.A."/>
            <person name="Baroncelli R."/>
            <person name="Muthumeenakshi S."/>
            <person name="Osborne T.H."/>
            <person name="Janganan T.K."/>
            <person name="Sreenivasaprasad S."/>
        </authorList>
    </citation>
    <scope>NUCLEOTIDE SEQUENCE</scope>
    <source>
        <strain evidence="16">Conio</strain>
    </source>
</reference>
<keyword evidence="6 13" id="KW-0863">Zinc-finger</keyword>
<dbReference type="PANTHER" id="PTHR48250:SF2">
    <property type="entry name" value="CUTINASE"/>
    <property type="match status" value="1"/>
</dbReference>
<dbReference type="GO" id="GO:0005576">
    <property type="term" value="C:extracellular region"/>
    <property type="evidence" value="ECO:0007669"/>
    <property type="project" value="InterPro"/>
</dbReference>
<dbReference type="InterPro" id="IPR046824">
    <property type="entry name" value="Mss51-like_C"/>
</dbReference>
<accession>A0A9P6KQD0</accession>
<feature type="disulfide bond" evidence="12">
    <location>
        <begin position="236"/>
        <end position="243"/>
    </location>
</feature>
<keyword evidence="4" id="KW-0479">Metal-binding</keyword>
<dbReference type="EC" id="3.1.1.74" evidence="2"/>
<organism evidence="16 17">
    <name type="scientific">Paraphaeosphaeria minitans</name>
    <dbReference type="NCBI Taxonomy" id="565426"/>
    <lineage>
        <taxon>Eukaryota</taxon>
        <taxon>Fungi</taxon>
        <taxon>Dikarya</taxon>
        <taxon>Ascomycota</taxon>
        <taxon>Pezizomycotina</taxon>
        <taxon>Dothideomycetes</taxon>
        <taxon>Pleosporomycetidae</taxon>
        <taxon>Pleosporales</taxon>
        <taxon>Massarineae</taxon>
        <taxon>Didymosphaeriaceae</taxon>
        <taxon>Paraphaeosphaeria</taxon>
    </lineage>
</organism>
<feature type="compositionally biased region" description="Low complexity" evidence="14">
    <location>
        <begin position="61"/>
        <end position="78"/>
    </location>
</feature>
<dbReference type="InterPro" id="IPR011150">
    <property type="entry name" value="Cutinase_monf"/>
</dbReference>
<dbReference type="Gene3D" id="6.10.140.2220">
    <property type="match status" value="1"/>
</dbReference>
<dbReference type="OrthoDB" id="432970at2759"/>
<evidence type="ECO:0000313" key="16">
    <source>
        <dbReference type="EMBL" id="KAF9734980.1"/>
    </source>
</evidence>
<dbReference type="EMBL" id="WJXW01000006">
    <property type="protein sequence ID" value="KAF9734980.1"/>
    <property type="molecule type" value="Genomic_DNA"/>
</dbReference>
<dbReference type="InterPro" id="IPR029058">
    <property type="entry name" value="AB_hydrolase_fold"/>
</dbReference>
<dbReference type="Pfam" id="PF20179">
    <property type="entry name" value="MSS51_C"/>
    <property type="match status" value="1"/>
</dbReference>
<keyword evidence="5" id="KW-0732">Signal</keyword>
<dbReference type="InterPro" id="IPR000675">
    <property type="entry name" value="Cutinase/axe"/>
</dbReference>
<dbReference type="Proteomes" id="UP000756921">
    <property type="component" value="Unassembled WGS sequence"/>
</dbReference>
<feature type="active site" evidence="11">
    <location>
        <position position="240"/>
    </location>
</feature>
<feature type="active site" description="Nucleophile" evidence="11">
    <location>
        <position position="190"/>
    </location>
</feature>
<gene>
    <name evidence="16" type="ORF">PMIN01_06385</name>
</gene>
<sequence>MKYAPVTVLLLAGLSDARPRPQINIPGFNVPSFTLPSGWTLPTGGFGLGYGSGGAGSGAGSPLSLSGSLPGATSAASGVQDTATPTSSSGGLGSSENGVADKNCCTGLTVIFARGTTEGGNVGTVSVPPMFKSLRSKLGDGKVTIQGVDYPADATQNANLGASGGPEMAKLVKTAKSQCPNSKIFVFGYSQGAMVVHNTFKQGISTSDVTGALMFGDPLKTQSISGLSTDKVKEFCATADSICGTGDNPQGSHISYGSVGEEAADWIIKCRDRERVAASGVVDIPALPVGAIRGNLCFRCFSPSDDILKCSGCKRAYYCSAKCQKLDWRLKHKNHCTIFKTINNVEEEQYQTTRTWDEYREYLLMMVRVIRNAAPRDEDLRYIVQAQAYCATCRRSAVQLASRKINLNRCEDCRLVFSCGDCSPTPEHSASVCAAWQNFRRIENFRINFFEDTGKATPITCTQFPRETHKPLANATGWFDYYTKISDKQQIEGRFKRDFSSIEDDIARSGSDNEKDEAERMLMFLLYSTDSLTMPLTIVSALEDLSWKKPQLTIHMLGATDRELTALANFEELLHLMPSVKSLHITAIGPDIPGPVDGTVLTKQNLDCCPPCKLDDRQRSISLHKGVYHEFVLGPTFEKPDLVVLFNSGWVDGDYAKSHWEPTIKALVEENVPALYTTYNSKGAQHEQKRLEDLGARFVTEVGENKWRGLVPTPKFIEEENGMWFNNAYRYIIHGTE</sequence>
<dbReference type="PROSITE" id="PS01360">
    <property type="entry name" value="ZF_MYND_1"/>
    <property type="match status" value="1"/>
</dbReference>
<evidence type="ECO:0000256" key="5">
    <source>
        <dbReference type="ARBA" id="ARBA00022729"/>
    </source>
</evidence>
<keyword evidence="3" id="KW-0719">Serine esterase</keyword>
<evidence type="ECO:0000256" key="3">
    <source>
        <dbReference type="ARBA" id="ARBA00022487"/>
    </source>
</evidence>
<dbReference type="InterPro" id="IPR002893">
    <property type="entry name" value="Znf_MYND"/>
</dbReference>
<evidence type="ECO:0000256" key="7">
    <source>
        <dbReference type="ARBA" id="ARBA00022801"/>
    </source>
</evidence>
<dbReference type="GO" id="GO:0008270">
    <property type="term" value="F:zinc ion binding"/>
    <property type="evidence" value="ECO:0007669"/>
    <property type="project" value="UniProtKB-KW"/>
</dbReference>
<dbReference type="SUPFAM" id="SSF53474">
    <property type="entry name" value="alpha/beta-Hydrolases"/>
    <property type="match status" value="1"/>
</dbReference>
<comment type="caution">
    <text evidence="16">The sequence shown here is derived from an EMBL/GenBank/DDBJ whole genome shotgun (WGS) entry which is preliminary data.</text>
</comment>
<evidence type="ECO:0000256" key="6">
    <source>
        <dbReference type="ARBA" id="ARBA00022771"/>
    </source>
</evidence>
<evidence type="ECO:0000313" key="17">
    <source>
        <dbReference type="Proteomes" id="UP000756921"/>
    </source>
</evidence>
<dbReference type="GO" id="GO:0050525">
    <property type="term" value="F:cutinase activity"/>
    <property type="evidence" value="ECO:0007669"/>
    <property type="project" value="UniProtKB-EC"/>
</dbReference>
<dbReference type="PANTHER" id="PTHR48250">
    <property type="entry name" value="CUTINASE 2-RELATED"/>
    <property type="match status" value="1"/>
</dbReference>
<proteinExistence type="inferred from homology"/>
<evidence type="ECO:0000256" key="2">
    <source>
        <dbReference type="ARBA" id="ARBA00013095"/>
    </source>
</evidence>
<keyword evidence="7" id="KW-0378">Hydrolase</keyword>
<protein>
    <recommendedName>
        <fullName evidence="2">cutinase</fullName>
        <ecNumber evidence="2">3.1.1.74</ecNumber>
    </recommendedName>
</protein>
<dbReference type="Gene3D" id="3.40.50.1820">
    <property type="entry name" value="alpha/beta hydrolase"/>
    <property type="match status" value="1"/>
</dbReference>
<evidence type="ECO:0000256" key="12">
    <source>
        <dbReference type="PIRSR" id="PIRSR611150-2"/>
    </source>
</evidence>
<keyword evidence="17" id="KW-1185">Reference proteome</keyword>
<dbReference type="GO" id="GO:0016052">
    <property type="term" value="P:carbohydrate catabolic process"/>
    <property type="evidence" value="ECO:0007669"/>
    <property type="project" value="TreeGrafter"/>
</dbReference>
<feature type="active site" description="Proton donor/acceptor" evidence="11">
    <location>
        <position position="253"/>
    </location>
</feature>
<evidence type="ECO:0000256" key="10">
    <source>
        <dbReference type="ARBA" id="ARBA00034045"/>
    </source>
</evidence>
<evidence type="ECO:0000256" key="8">
    <source>
        <dbReference type="ARBA" id="ARBA00022833"/>
    </source>
</evidence>
<feature type="domain" description="MYND-type" evidence="15">
    <location>
        <begin position="297"/>
        <end position="336"/>
    </location>
</feature>
<evidence type="ECO:0000256" key="11">
    <source>
        <dbReference type="PIRSR" id="PIRSR611150-1"/>
    </source>
</evidence>
<evidence type="ECO:0000256" key="9">
    <source>
        <dbReference type="ARBA" id="ARBA00023157"/>
    </source>
</evidence>
<evidence type="ECO:0000256" key="4">
    <source>
        <dbReference type="ARBA" id="ARBA00022723"/>
    </source>
</evidence>
<evidence type="ECO:0000256" key="1">
    <source>
        <dbReference type="ARBA" id="ARBA00007534"/>
    </source>
</evidence>
<keyword evidence="8" id="KW-0862">Zinc</keyword>
<dbReference type="SMART" id="SM01110">
    <property type="entry name" value="Cutinase"/>
    <property type="match status" value="1"/>
</dbReference>
<evidence type="ECO:0000259" key="15">
    <source>
        <dbReference type="PROSITE" id="PS50865"/>
    </source>
</evidence>
<dbReference type="AlphaFoldDB" id="A0A9P6KQD0"/>
<name>A0A9P6KQD0_9PLEO</name>
<comment type="catalytic activity">
    <reaction evidence="10">
        <text>cutin + H2O = cutin monomers.</text>
        <dbReference type="EC" id="3.1.1.74"/>
    </reaction>
</comment>
<feature type="region of interest" description="Disordered" evidence="14">
    <location>
        <begin position="61"/>
        <end position="96"/>
    </location>
</feature>
<dbReference type="PROSITE" id="PS50865">
    <property type="entry name" value="ZF_MYND_2"/>
    <property type="match status" value="1"/>
</dbReference>
<keyword evidence="9 12" id="KW-1015">Disulfide bond</keyword>
<evidence type="ECO:0000256" key="13">
    <source>
        <dbReference type="PROSITE-ProRule" id="PRU00134"/>
    </source>
</evidence>
<comment type="similarity">
    <text evidence="1">Belongs to the cutinase family.</text>
</comment>
<feature type="disulfide bond" evidence="12">
    <location>
        <begin position="105"/>
        <end position="179"/>
    </location>
</feature>
<dbReference type="Pfam" id="PF01753">
    <property type="entry name" value="zf-MYND"/>
    <property type="match status" value="1"/>
</dbReference>
<dbReference type="Pfam" id="PF01083">
    <property type="entry name" value="Cutinase"/>
    <property type="match status" value="1"/>
</dbReference>
<evidence type="ECO:0000256" key="14">
    <source>
        <dbReference type="SAM" id="MobiDB-lite"/>
    </source>
</evidence>
<dbReference type="SUPFAM" id="SSF144232">
    <property type="entry name" value="HIT/MYND zinc finger-like"/>
    <property type="match status" value="1"/>
</dbReference>